<evidence type="ECO:0000313" key="2">
    <source>
        <dbReference type="Proteomes" id="UP000612680"/>
    </source>
</evidence>
<dbReference type="Proteomes" id="UP000612680">
    <property type="component" value="Chromosome"/>
</dbReference>
<name>A0ABX7I6J3_9BACT</name>
<protein>
    <submittedName>
        <fullName evidence="1">TIGR02757 family protein</fullName>
    </submittedName>
</protein>
<dbReference type="NCBIfam" id="TIGR02757">
    <property type="entry name" value="TIGR02757 family protein"/>
    <property type="match status" value="1"/>
</dbReference>
<accession>A0ABX7I6J3</accession>
<gene>
    <name evidence="1" type="ORF">HWI92_12765</name>
</gene>
<proteinExistence type="predicted"/>
<dbReference type="Pfam" id="PF09674">
    <property type="entry name" value="DUF2400"/>
    <property type="match status" value="1"/>
</dbReference>
<organism evidence="1 2">
    <name type="scientific">Dyadobacter sandarakinus</name>
    <dbReference type="NCBI Taxonomy" id="2747268"/>
    <lineage>
        <taxon>Bacteria</taxon>
        <taxon>Pseudomonadati</taxon>
        <taxon>Bacteroidota</taxon>
        <taxon>Cytophagia</taxon>
        <taxon>Cytophagales</taxon>
        <taxon>Spirosomataceae</taxon>
        <taxon>Dyadobacter</taxon>
    </lineage>
</organism>
<dbReference type="InterPro" id="IPR014127">
    <property type="entry name" value="CHP02757"/>
</dbReference>
<dbReference type="EMBL" id="CP056775">
    <property type="protein sequence ID" value="QRR01719.1"/>
    <property type="molecule type" value="Genomic_DNA"/>
</dbReference>
<sequence length="270" mass="31166">MPEKEPGGPKAAPVSSYIIDLLEDRADRYNRPDFIAADPISIPHRFSRKQDIEIMGFWAAVLAWGQRKTIISKCLELSALMDHAPYDFVRNHEDSDLKPFLNFKHRTFNATDTLYFLYFFKYYYQSYNSLEDAFASHMQPGDVTIENALLGFHDQFFSLEDYPARTRKHIATPARKSSCKRLNMFLRWMVRKDDCGVDFGLWNKIKPAQLVCPCDVHVDRVARLLGLIKRPVTDWQTATELTASLRLIDPHDPVKYDFALFGLGIEGYAS</sequence>
<evidence type="ECO:0000313" key="1">
    <source>
        <dbReference type="EMBL" id="QRR01719.1"/>
    </source>
</evidence>
<reference evidence="1 2" key="1">
    <citation type="submission" date="2020-06" db="EMBL/GenBank/DDBJ databases">
        <title>Dyadobacter sandarakinus sp. nov., isolated from the soil of the Arctic Yellow River Station.</title>
        <authorList>
            <person name="Zhang Y."/>
            <person name="Peng F."/>
        </authorList>
    </citation>
    <scope>NUCLEOTIDE SEQUENCE [LARGE SCALE GENOMIC DNA]</scope>
    <source>
        <strain evidence="1 2">Q3-56</strain>
    </source>
</reference>
<keyword evidence="2" id="KW-1185">Reference proteome</keyword>
<dbReference type="RefSeq" id="WP_204655623.1">
    <property type="nucleotide sequence ID" value="NZ_CP056775.1"/>
</dbReference>